<keyword evidence="10" id="KW-0645">Protease</keyword>
<evidence type="ECO:0000256" key="4">
    <source>
        <dbReference type="ARBA" id="ARBA00023186"/>
    </source>
</evidence>
<keyword evidence="4" id="KW-0143">Chaperone</keyword>
<dbReference type="Proteomes" id="UP000198779">
    <property type="component" value="Unassembled WGS sequence"/>
</dbReference>
<dbReference type="SUPFAM" id="SSF81923">
    <property type="entry name" value="Double Clp-N motif"/>
    <property type="match status" value="1"/>
</dbReference>
<name>A0A1G7Z2A2_9BACT</name>
<dbReference type="PANTHER" id="PTHR11638">
    <property type="entry name" value="ATP-DEPENDENT CLP PROTEASE"/>
    <property type="match status" value="1"/>
</dbReference>
<dbReference type="Pfam" id="PF02861">
    <property type="entry name" value="Clp_N"/>
    <property type="match status" value="1"/>
</dbReference>
<dbReference type="Pfam" id="PF00004">
    <property type="entry name" value="AAA"/>
    <property type="match status" value="1"/>
</dbReference>
<feature type="coiled-coil region" evidence="6">
    <location>
        <begin position="455"/>
        <end position="501"/>
    </location>
</feature>
<dbReference type="Pfam" id="PF10431">
    <property type="entry name" value="ClpB_D2-small"/>
    <property type="match status" value="1"/>
</dbReference>
<feature type="domain" description="Clp R" evidence="9">
    <location>
        <begin position="2"/>
        <end position="150"/>
    </location>
</feature>
<keyword evidence="2" id="KW-0547">Nucleotide-binding</keyword>
<dbReference type="InterPro" id="IPR027417">
    <property type="entry name" value="P-loop_NTPase"/>
</dbReference>
<dbReference type="InterPro" id="IPR003959">
    <property type="entry name" value="ATPase_AAA_core"/>
</dbReference>
<accession>A0A1G7Z2A2</accession>
<gene>
    <name evidence="10" type="ORF">SAMN04487901_11516</name>
</gene>
<keyword evidence="11" id="KW-1185">Reference proteome</keyword>
<dbReference type="InterPro" id="IPR019489">
    <property type="entry name" value="Clp_ATPase_C"/>
</dbReference>
<dbReference type="SMART" id="SM00382">
    <property type="entry name" value="AAA"/>
    <property type="match status" value="2"/>
</dbReference>
<dbReference type="SUPFAM" id="SSF52540">
    <property type="entry name" value="P-loop containing nucleoside triphosphate hydrolases"/>
    <property type="match status" value="2"/>
</dbReference>
<dbReference type="InterPro" id="IPR003593">
    <property type="entry name" value="AAA+_ATPase"/>
</dbReference>
<dbReference type="GO" id="GO:0008233">
    <property type="term" value="F:peptidase activity"/>
    <property type="evidence" value="ECO:0007669"/>
    <property type="project" value="UniProtKB-KW"/>
</dbReference>
<evidence type="ECO:0000259" key="8">
    <source>
        <dbReference type="PROSITE" id="PS50151"/>
    </source>
</evidence>
<dbReference type="InterPro" id="IPR018368">
    <property type="entry name" value="ClpA/B_CS1"/>
</dbReference>
<evidence type="ECO:0000256" key="2">
    <source>
        <dbReference type="ARBA" id="ARBA00022741"/>
    </source>
</evidence>
<dbReference type="FunFam" id="3.40.50.300:FF:000010">
    <property type="entry name" value="Chaperone clpB 1, putative"/>
    <property type="match status" value="1"/>
</dbReference>
<dbReference type="EMBL" id="FNCQ01000015">
    <property type="protein sequence ID" value="SDH02922.1"/>
    <property type="molecule type" value="Genomic_DNA"/>
</dbReference>
<dbReference type="InterPro" id="IPR001943">
    <property type="entry name" value="UVR_dom"/>
</dbReference>
<dbReference type="CDD" id="cd19499">
    <property type="entry name" value="RecA-like_ClpB_Hsp104-like"/>
    <property type="match status" value="1"/>
</dbReference>
<evidence type="ECO:0000313" key="11">
    <source>
        <dbReference type="Proteomes" id="UP000198779"/>
    </source>
</evidence>
<evidence type="ECO:0000259" key="9">
    <source>
        <dbReference type="PROSITE" id="PS51903"/>
    </source>
</evidence>
<dbReference type="InterPro" id="IPR036628">
    <property type="entry name" value="Clp_N_dom_sf"/>
</dbReference>
<dbReference type="PROSITE" id="PS00870">
    <property type="entry name" value="CLPAB_1"/>
    <property type="match status" value="1"/>
</dbReference>
<dbReference type="InterPro" id="IPR001270">
    <property type="entry name" value="ClpA/B"/>
</dbReference>
<organism evidence="10 11">
    <name type="scientific">Prevotella communis</name>
    <dbReference type="NCBI Taxonomy" id="2913614"/>
    <lineage>
        <taxon>Bacteria</taxon>
        <taxon>Pseudomonadati</taxon>
        <taxon>Bacteroidota</taxon>
        <taxon>Bacteroidia</taxon>
        <taxon>Bacteroidales</taxon>
        <taxon>Prevotellaceae</taxon>
        <taxon>Prevotella</taxon>
    </lineage>
</organism>
<evidence type="ECO:0000313" key="10">
    <source>
        <dbReference type="EMBL" id="SDH02922.1"/>
    </source>
</evidence>
<dbReference type="Gene3D" id="1.10.8.60">
    <property type="match status" value="2"/>
</dbReference>
<keyword evidence="1 5" id="KW-0677">Repeat</keyword>
<dbReference type="Pfam" id="PF07724">
    <property type="entry name" value="AAA_2"/>
    <property type="match status" value="1"/>
</dbReference>
<feature type="compositionally biased region" description="Low complexity" evidence="7">
    <location>
        <begin position="149"/>
        <end position="160"/>
    </location>
</feature>
<keyword evidence="6" id="KW-0175">Coiled coil</keyword>
<dbReference type="InterPro" id="IPR041546">
    <property type="entry name" value="ClpA/ClpB_AAA_lid"/>
</dbReference>
<dbReference type="AlphaFoldDB" id="A0A1G7Z2A2"/>
<dbReference type="GO" id="GO:0016887">
    <property type="term" value="F:ATP hydrolysis activity"/>
    <property type="evidence" value="ECO:0007669"/>
    <property type="project" value="InterPro"/>
</dbReference>
<evidence type="ECO:0000256" key="5">
    <source>
        <dbReference type="PROSITE-ProRule" id="PRU01251"/>
    </source>
</evidence>
<dbReference type="SMART" id="SM01086">
    <property type="entry name" value="ClpB_D2-small"/>
    <property type="match status" value="1"/>
</dbReference>
<dbReference type="GO" id="GO:0005737">
    <property type="term" value="C:cytoplasm"/>
    <property type="evidence" value="ECO:0007669"/>
    <property type="project" value="TreeGrafter"/>
</dbReference>
<dbReference type="FunFam" id="3.40.50.300:FF:000025">
    <property type="entry name" value="ATP-dependent Clp protease subunit"/>
    <property type="match status" value="1"/>
</dbReference>
<feature type="region of interest" description="Disordered" evidence="7">
    <location>
        <begin position="146"/>
        <end position="204"/>
    </location>
</feature>
<dbReference type="RefSeq" id="WP_091818616.1">
    <property type="nucleotide sequence ID" value="NZ_FNCQ01000015.1"/>
</dbReference>
<dbReference type="Gene3D" id="3.40.50.300">
    <property type="entry name" value="P-loop containing nucleotide triphosphate hydrolases"/>
    <property type="match status" value="2"/>
</dbReference>
<dbReference type="PANTHER" id="PTHR11638:SF18">
    <property type="entry name" value="HEAT SHOCK PROTEIN 104"/>
    <property type="match status" value="1"/>
</dbReference>
<dbReference type="GO" id="GO:0006508">
    <property type="term" value="P:proteolysis"/>
    <property type="evidence" value="ECO:0007669"/>
    <property type="project" value="UniProtKB-KW"/>
</dbReference>
<evidence type="ECO:0000256" key="3">
    <source>
        <dbReference type="ARBA" id="ARBA00022840"/>
    </source>
</evidence>
<dbReference type="PROSITE" id="PS51903">
    <property type="entry name" value="CLP_R"/>
    <property type="match status" value="1"/>
</dbReference>
<dbReference type="CDD" id="cd00009">
    <property type="entry name" value="AAA"/>
    <property type="match status" value="1"/>
</dbReference>
<evidence type="ECO:0000256" key="7">
    <source>
        <dbReference type="SAM" id="MobiDB-lite"/>
    </source>
</evidence>
<reference evidence="11" key="1">
    <citation type="submission" date="2016-10" db="EMBL/GenBank/DDBJ databases">
        <authorList>
            <person name="Varghese N."/>
            <person name="Submissions S."/>
        </authorList>
    </citation>
    <scope>NUCLEOTIDE SEQUENCE [LARGE SCALE GENOMIC DNA]</scope>
    <source>
        <strain evidence="11">BP1-148</strain>
    </source>
</reference>
<dbReference type="InterPro" id="IPR050130">
    <property type="entry name" value="ClpA_ClpB"/>
</dbReference>
<dbReference type="GO" id="GO:0034605">
    <property type="term" value="P:cellular response to heat"/>
    <property type="evidence" value="ECO:0007669"/>
    <property type="project" value="TreeGrafter"/>
</dbReference>
<dbReference type="Pfam" id="PF17871">
    <property type="entry name" value="AAA_lid_9"/>
    <property type="match status" value="1"/>
</dbReference>
<dbReference type="Gene3D" id="1.10.1780.10">
    <property type="entry name" value="Clp, N-terminal domain"/>
    <property type="match status" value="1"/>
</dbReference>
<dbReference type="STRING" id="645274.SAMN04487901_11516"/>
<dbReference type="PRINTS" id="PR00300">
    <property type="entry name" value="CLPPROTEASEA"/>
</dbReference>
<protein>
    <submittedName>
        <fullName evidence="10">ATP-dependent Clp protease ATP-binding subunit ClpC</fullName>
    </submittedName>
</protein>
<proteinExistence type="predicted"/>
<dbReference type="Gene3D" id="4.10.860.10">
    <property type="entry name" value="UVR domain"/>
    <property type="match status" value="1"/>
</dbReference>
<dbReference type="GO" id="GO:0005524">
    <property type="term" value="F:ATP binding"/>
    <property type="evidence" value="ECO:0007669"/>
    <property type="project" value="UniProtKB-KW"/>
</dbReference>
<sequence length="866" mass="97236">MTSQFSPKVSEILAFSREEAARLSSTSVTPEHLLLGMMRQNDGPVSDVFKRLNINKEDIKFSLEMNVQQSEGFIHPENPDNLELNDNASNILKLAVLEARLQHVESVDLQHVLLAILHDRGNNGARKVLEEHNMNYDNVQDILKPKDVQNPTQTPQASQPAPTPQPQDALMLPEDDEEESLYKKNERTSNTTTDKPKEKSKTPVLDNFSTDLTKAALDGKLDPCVGREQEIQRVMEILGRRKKNNPILIGEPGVGKSAIVEGLAQLIAQRKCSPMFFNKRIVSLDMTGVVAGTKYRGQFEERIRALLKEIEQNPNIIVFIDEIHTIIGAGSTPGSMDAANIMKPALARGTIQCIGATTLDEYRNSIEKDGALERRFQKVLVEPTNVEQTLQILHNVKDRYEEHHHVTFTDDAIRACVTLTERYITDRAQPDKAIDAMDETGARVHLKNAQIPPEIEAIEKQLDEVKNKKHEAVVNQNYELAASYRDNQVQLEQQLAEVQRTWTEDNNEKRQTVTEAEVSDVVSMMTGIPVQRMAENEGVRLKNMAPTLKSCVIAQDNAIDKMVKAIQRNRVGLKAPNHPIGAFMFLGPTGVGKTYLAKKLAEQMFGSADALIRVDMSEYTESFNVSRLIGAPPGYVGYEEGGQLTERVRRKPYSIVLLDEIEKAHGNVFNLLLQVLDEGRLTDGNGRFVDFRNTVIIMTSNAGTRQLKEFGNGIGFTASTFGLNMNEKDREHARSIVQKALSKQFSPEFLNRLDEIITFDQLDLDAIKRIIDVELKSVFKRIGDMGYQIQLSDAAKEFVATKGYDVQFGARPLKRAIQNYIEDGICELILADTISQGDTIAIDKHPEKEELKFEVLKNKVSRKETK</sequence>
<dbReference type="InterPro" id="IPR004176">
    <property type="entry name" value="Clp_R_N"/>
</dbReference>
<keyword evidence="3 10" id="KW-0067">ATP-binding</keyword>
<evidence type="ECO:0000256" key="6">
    <source>
        <dbReference type="SAM" id="Coils"/>
    </source>
</evidence>
<dbReference type="PROSITE" id="PS50151">
    <property type="entry name" value="UVR"/>
    <property type="match status" value="1"/>
</dbReference>
<feature type="domain" description="UVR" evidence="8">
    <location>
        <begin position="459"/>
        <end position="494"/>
    </location>
</feature>
<keyword evidence="10" id="KW-0378">Hydrolase</keyword>
<evidence type="ECO:0000256" key="1">
    <source>
        <dbReference type="ARBA" id="ARBA00022737"/>
    </source>
</evidence>